<dbReference type="RefSeq" id="WP_342758067.1">
    <property type="nucleotide sequence ID" value="NZ_CP146256.1"/>
</dbReference>
<reference evidence="7 8" key="1">
    <citation type="submission" date="2024-02" db="EMBL/GenBank/DDBJ databases">
        <title>Bacterial strain from lacustrine sediment.</title>
        <authorList>
            <person name="Petit C."/>
            <person name="Fadhlaoui K."/>
        </authorList>
    </citation>
    <scope>NUCLEOTIDE SEQUENCE [LARGE SCALE GENOMIC DNA]</scope>
    <source>
        <strain evidence="7 8">IPX-CK</strain>
    </source>
</reference>
<feature type="region of interest" description="Disordered" evidence="4">
    <location>
        <begin position="31"/>
        <end position="58"/>
    </location>
</feature>
<keyword evidence="3 5" id="KW-0732">Signal</keyword>
<dbReference type="PROSITE" id="PS51257">
    <property type="entry name" value="PROKAR_LIPOPROTEIN"/>
    <property type="match status" value="1"/>
</dbReference>
<protein>
    <submittedName>
        <fullName evidence="7">Sugar ABC transporter substrate-binding protein</fullName>
    </submittedName>
</protein>
<evidence type="ECO:0000256" key="2">
    <source>
        <dbReference type="ARBA" id="ARBA00007639"/>
    </source>
</evidence>
<dbReference type="InterPro" id="IPR028082">
    <property type="entry name" value="Peripla_BP_I"/>
</dbReference>
<sequence length="354" mass="38480">MKKRIISLLLVGVMAFSGLVGCGTAPAKETVETKTEEAKTTEAVTEPAKEEETTEASETENFKVGITLQSLENSYWAGVFGEVEKLLKEKGWEYTILACNDNSATQIQQIENFVTNQVDLIMVHPSDPNAIEDYLKQARDAGIKVMCWDDAMTNTDLNWILDNTKLGYAIGQEAANFINEHYADGSVAEVAIMNYPQTPILLERETGILNALEEIAGGKYKVVAQQPALDAQAAITNMETILQANPDTKIVCSIGAGGDIGANQAFMTKMEGEIPDDMGIFSADATQQQLEAIVNGEATRASVGFEGSNKKTAEAVVDLYERLLNGETFAEQNLVRPLLVIDSSNAAEYLADYK</sequence>
<accession>A0ABZ3EYY1</accession>
<feature type="compositionally biased region" description="Basic and acidic residues" evidence="4">
    <location>
        <begin position="31"/>
        <end position="40"/>
    </location>
</feature>
<organism evidence="7 8">
    <name type="scientific">Kineothrix sedimenti</name>
    <dbReference type="NCBI Taxonomy" id="3123317"/>
    <lineage>
        <taxon>Bacteria</taxon>
        <taxon>Bacillati</taxon>
        <taxon>Bacillota</taxon>
        <taxon>Clostridia</taxon>
        <taxon>Lachnospirales</taxon>
        <taxon>Lachnospiraceae</taxon>
        <taxon>Kineothrix</taxon>
    </lineage>
</organism>
<dbReference type="Pfam" id="PF13407">
    <property type="entry name" value="Peripla_BP_4"/>
    <property type="match status" value="1"/>
</dbReference>
<dbReference type="SUPFAM" id="SSF53822">
    <property type="entry name" value="Periplasmic binding protein-like I"/>
    <property type="match status" value="1"/>
</dbReference>
<evidence type="ECO:0000313" key="8">
    <source>
        <dbReference type="Proteomes" id="UP001451571"/>
    </source>
</evidence>
<proteinExistence type="inferred from homology"/>
<comment type="subcellular location">
    <subcellularLocation>
        <location evidence="1">Cell envelope</location>
    </subcellularLocation>
</comment>
<dbReference type="PANTHER" id="PTHR46847">
    <property type="entry name" value="D-ALLOSE-BINDING PERIPLASMIC PROTEIN-RELATED"/>
    <property type="match status" value="1"/>
</dbReference>
<dbReference type="Proteomes" id="UP001451571">
    <property type="component" value="Chromosome"/>
</dbReference>
<evidence type="ECO:0000256" key="5">
    <source>
        <dbReference type="SAM" id="SignalP"/>
    </source>
</evidence>
<dbReference type="EMBL" id="CP146256">
    <property type="protein sequence ID" value="XAH74474.1"/>
    <property type="molecule type" value="Genomic_DNA"/>
</dbReference>
<gene>
    <name evidence="7" type="ORF">V6984_01555</name>
</gene>
<evidence type="ECO:0000313" key="7">
    <source>
        <dbReference type="EMBL" id="XAH74474.1"/>
    </source>
</evidence>
<evidence type="ECO:0000256" key="3">
    <source>
        <dbReference type="ARBA" id="ARBA00022729"/>
    </source>
</evidence>
<dbReference type="CDD" id="cd01536">
    <property type="entry name" value="PBP1_ABC_sugar_binding-like"/>
    <property type="match status" value="1"/>
</dbReference>
<evidence type="ECO:0000256" key="1">
    <source>
        <dbReference type="ARBA" id="ARBA00004196"/>
    </source>
</evidence>
<name>A0ABZ3EYY1_9FIRM</name>
<dbReference type="InterPro" id="IPR025997">
    <property type="entry name" value="SBP_2_dom"/>
</dbReference>
<feature type="domain" description="Periplasmic binding protein" evidence="6">
    <location>
        <begin position="64"/>
        <end position="327"/>
    </location>
</feature>
<dbReference type="Gene3D" id="3.40.50.2300">
    <property type="match status" value="2"/>
</dbReference>
<evidence type="ECO:0000259" key="6">
    <source>
        <dbReference type="Pfam" id="PF13407"/>
    </source>
</evidence>
<feature type="signal peptide" evidence="5">
    <location>
        <begin position="1"/>
        <end position="27"/>
    </location>
</feature>
<dbReference type="PANTHER" id="PTHR46847:SF1">
    <property type="entry name" value="D-ALLOSE-BINDING PERIPLASMIC PROTEIN-RELATED"/>
    <property type="match status" value="1"/>
</dbReference>
<evidence type="ECO:0000256" key="4">
    <source>
        <dbReference type="SAM" id="MobiDB-lite"/>
    </source>
</evidence>
<comment type="similarity">
    <text evidence="2">Belongs to the bacterial solute-binding protein 2 family.</text>
</comment>
<keyword evidence="8" id="KW-1185">Reference proteome</keyword>
<feature type="chain" id="PRO_5046096203" evidence="5">
    <location>
        <begin position="28"/>
        <end position="354"/>
    </location>
</feature>